<accession>A0ABY6UXE4</accession>
<evidence type="ECO:0000256" key="1">
    <source>
        <dbReference type="ARBA" id="ARBA00004167"/>
    </source>
</evidence>
<keyword evidence="3 6" id="KW-1133">Transmembrane helix</keyword>
<feature type="transmembrane region" description="Helical" evidence="6">
    <location>
        <begin position="190"/>
        <end position="212"/>
    </location>
</feature>
<comment type="subcellular location">
    <subcellularLocation>
        <location evidence="1">Membrane</location>
        <topology evidence="1">Single-pass membrane protein</topology>
    </subcellularLocation>
</comment>
<protein>
    <recommendedName>
        <fullName evidence="10">Mid2 domain-containing protein</fullName>
    </recommendedName>
</protein>
<keyword evidence="4 6" id="KW-0472">Membrane</keyword>
<feature type="region of interest" description="Disordered" evidence="5">
    <location>
        <begin position="137"/>
        <end position="185"/>
    </location>
</feature>
<dbReference type="InterPro" id="IPR051694">
    <property type="entry name" value="Immunoregulatory_rcpt-like"/>
</dbReference>
<evidence type="ECO:0000256" key="6">
    <source>
        <dbReference type="SAM" id="Phobius"/>
    </source>
</evidence>
<evidence type="ECO:0000256" key="2">
    <source>
        <dbReference type="ARBA" id="ARBA00022692"/>
    </source>
</evidence>
<feature type="region of interest" description="Disordered" evidence="5">
    <location>
        <begin position="252"/>
        <end position="313"/>
    </location>
</feature>
<dbReference type="PANTHER" id="PTHR15549">
    <property type="entry name" value="PAIRED IMMUNOGLOBULIN-LIKE TYPE 2 RECEPTOR"/>
    <property type="match status" value="1"/>
</dbReference>
<dbReference type="Proteomes" id="UP000766486">
    <property type="component" value="Unassembled WGS sequence"/>
</dbReference>
<sequence length="390" mass="41427">MVKLQMLPALPLRVLVLSALSASLVSAVPANLLFARQSTCPTNAFKCENSSFCCSNGNNCISLAGNTTVLCCPKDSSSNCSRIQTITCNVDSLNPENNPDAPVKTTVFDVALPKCGDSCCPFGYSCSTEGSECVKDQDQSQPPKGHSTSTSASTSTTSTKSSTTRSTASATNDEATGGKAETYGPDVGSIVGGVVGGCAVLLIAAVVIFICVRRRAQKGSGSSEKPRSDRSGFSTIISDPIVQPNSYRTEFILRPPSTPPRTDHGSIPCISEDRITRRSIRNPFNSPSPSDAGTNSRIPSFVEESPPRQGQVGARLAPIRTMKASSQYLKPQRTSIHRQPSGECINVFADSNAVDDQFNRQTTFTELMDRADLKGVGRDKPYVPGATPRI</sequence>
<feature type="signal peptide" evidence="7">
    <location>
        <begin position="1"/>
        <end position="27"/>
    </location>
</feature>
<keyword evidence="9" id="KW-1185">Reference proteome</keyword>
<evidence type="ECO:0000256" key="3">
    <source>
        <dbReference type="ARBA" id="ARBA00022989"/>
    </source>
</evidence>
<dbReference type="EMBL" id="CABFNS010000925">
    <property type="protein sequence ID" value="VUC36117.1"/>
    <property type="molecule type" value="Genomic_DNA"/>
</dbReference>
<comment type="caution">
    <text evidence="8">The sequence shown here is derived from an EMBL/GenBank/DDBJ whole genome shotgun (WGS) entry which is preliminary data.</text>
</comment>
<feature type="region of interest" description="Disordered" evidence="5">
    <location>
        <begin position="218"/>
        <end position="239"/>
    </location>
</feature>
<reference evidence="8 9" key="1">
    <citation type="submission" date="2019-06" db="EMBL/GenBank/DDBJ databases">
        <authorList>
            <person name="Broberg M."/>
        </authorList>
    </citation>
    <scope>NUCLEOTIDE SEQUENCE [LARGE SCALE GENOMIC DNA]</scope>
</reference>
<evidence type="ECO:0000256" key="5">
    <source>
        <dbReference type="SAM" id="MobiDB-lite"/>
    </source>
</evidence>
<feature type="compositionally biased region" description="Low complexity" evidence="5">
    <location>
        <begin position="147"/>
        <end position="171"/>
    </location>
</feature>
<feature type="compositionally biased region" description="Polar residues" evidence="5">
    <location>
        <begin position="282"/>
        <end position="298"/>
    </location>
</feature>
<name>A0ABY6UXE4_BIOOC</name>
<keyword evidence="7" id="KW-0732">Signal</keyword>
<feature type="chain" id="PRO_5046998139" description="Mid2 domain-containing protein" evidence="7">
    <location>
        <begin position="28"/>
        <end position="390"/>
    </location>
</feature>
<keyword evidence="2 6" id="KW-0812">Transmembrane</keyword>
<evidence type="ECO:0008006" key="10">
    <source>
        <dbReference type="Google" id="ProtNLM"/>
    </source>
</evidence>
<evidence type="ECO:0000313" key="8">
    <source>
        <dbReference type="EMBL" id="VUC36117.1"/>
    </source>
</evidence>
<proteinExistence type="predicted"/>
<evidence type="ECO:0000313" key="9">
    <source>
        <dbReference type="Proteomes" id="UP000766486"/>
    </source>
</evidence>
<evidence type="ECO:0000256" key="7">
    <source>
        <dbReference type="SAM" id="SignalP"/>
    </source>
</evidence>
<organism evidence="8 9">
    <name type="scientific">Bionectria ochroleuca</name>
    <name type="common">Gliocladium roseum</name>
    <dbReference type="NCBI Taxonomy" id="29856"/>
    <lineage>
        <taxon>Eukaryota</taxon>
        <taxon>Fungi</taxon>
        <taxon>Dikarya</taxon>
        <taxon>Ascomycota</taxon>
        <taxon>Pezizomycotina</taxon>
        <taxon>Sordariomycetes</taxon>
        <taxon>Hypocreomycetidae</taxon>
        <taxon>Hypocreales</taxon>
        <taxon>Bionectriaceae</taxon>
        <taxon>Clonostachys</taxon>
    </lineage>
</organism>
<gene>
    <name evidence="8" type="ORF">CLO192961_LOCUS434872</name>
</gene>
<evidence type="ECO:0000256" key="4">
    <source>
        <dbReference type="ARBA" id="ARBA00023136"/>
    </source>
</evidence>